<feature type="compositionally biased region" description="Basic and acidic residues" evidence="1">
    <location>
        <begin position="215"/>
        <end position="248"/>
    </location>
</feature>
<sequence>MATEADIPEGPEPISVTNIKEETNELNCSHLDTMVSKAYSPGELQKIGNEHCLLTSETVEKSVNTEDKDEVSQNFNDNINNHILEGKIESTEGETSFKSAAVANGASDQNIEGSEICEDREKLALVQKEDVKETHDITSMNNIVAFDKHDTSMTLENAKFEKEEEIAHSFKLPSEVDTTDICPAENYMSMPNITSTSLDQSVQEEKIEVREDEIIKEEEKQTSEEISDDRRTLVEETDKEEIWQHQHVESSTAEAYEQTSTATEEVATVSQKDETESKTEVPSFELREQVGQTVETTPDHSVLVKLQHRSH</sequence>
<keyword evidence="3" id="KW-1185">Reference proteome</keyword>
<dbReference type="InterPro" id="IPR006141">
    <property type="entry name" value="Intein_N"/>
</dbReference>
<dbReference type="AlphaFoldDB" id="A0A4Y7KHQ0"/>
<dbReference type="Proteomes" id="UP000316621">
    <property type="component" value="Chromosome 7"/>
</dbReference>
<feature type="region of interest" description="Disordered" evidence="1">
    <location>
        <begin position="215"/>
        <end position="311"/>
    </location>
</feature>
<accession>A0A4Y7KHQ0</accession>
<dbReference type="PROSITE" id="PS50817">
    <property type="entry name" value="INTEIN_N_TER"/>
    <property type="match status" value="1"/>
</dbReference>
<dbReference type="EMBL" id="CM010721">
    <property type="protein sequence ID" value="RZC71415.1"/>
    <property type="molecule type" value="Genomic_DNA"/>
</dbReference>
<feature type="compositionally biased region" description="Polar residues" evidence="1">
    <location>
        <begin position="249"/>
        <end position="263"/>
    </location>
</feature>
<organism evidence="2 3">
    <name type="scientific">Papaver somniferum</name>
    <name type="common">Opium poppy</name>
    <dbReference type="NCBI Taxonomy" id="3469"/>
    <lineage>
        <taxon>Eukaryota</taxon>
        <taxon>Viridiplantae</taxon>
        <taxon>Streptophyta</taxon>
        <taxon>Embryophyta</taxon>
        <taxon>Tracheophyta</taxon>
        <taxon>Spermatophyta</taxon>
        <taxon>Magnoliopsida</taxon>
        <taxon>Ranunculales</taxon>
        <taxon>Papaveraceae</taxon>
        <taxon>Papaveroideae</taxon>
        <taxon>Papaver</taxon>
    </lineage>
</organism>
<gene>
    <name evidence="2" type="ORF">C5167_034623</name>
</gene>
<reference evidence="2 3" key="1">
    <citation type="journal article" date="2018" name="Science">
        <title>The opium poppy genome and morphinan production.</title>
        <authorList>
            <person name="Guo L."/>
            <person name="Winzer T."/>
            <person name="Yang X."/>
            <person name="Li Y."/>
            <person name="Ning Z."/>
            <person name="He Z."/>
            <person name="Teodor R."/>
            <person name="Lu Y."/>
            <person name="Bowser T.A."/>
            <person name="Graham I.A."/>
            <person name="Ye K."/>
        </authorList>
    </citation>
    <scope>NUCLEOTIDE SEQUENCE [LARGE SCALE GENOMIC DNA]</scope>
    <source>
        <strain evidence="3">cv. HN1</strain>
        <tissue evidence="2">Leaves</tissue>
    </source>
</reference>
<evidence type="ECO:0000313" key="2">
    <source>
        <dbReference type="EMBL" id="RZC71415.1"/>
    </source>
</evidence>
<dbReference type="OrthoDB" id="1928877at2759"/>
<proteinExistence type="predicted"/>
<protein>
    <submittedName>
        <fullName evidence="2">Uncharacterized protein</fullName>
    </submittedName>
</protein>
<name>A0A4Y7KHQ0_PAPSO</name>
<dbReference type="GO" id="GO:0016539">
    <property type="term" value="P:intein-mediated protein splicing"/>
    <property type="evidence" value="ECO:0007669"/>
    <property type="project" value="InterPro"/>
</dbReference>
<evidence type="ECO:0000313" key="3">
    <source>
        <dbReference type="Proteomes" id="UP000316621"/>
    </source>
</evidence>
<evidence type="ECO:0000256" key="1">
    <source>
        <dbReference type="SAM" id="MobiDB-lite"/>
    </source>
</evidence>
<dbReference type="Gramene" id="RZC71415">
    <property type="protein sequence ID" value="RZC71415"/>
    <property type="gene ID" value="C5167_034623"/>
</dbReference>